<dbReference type="SUPFAM" id="SSF140736">
    <property type="entry name" value="Rv1873-like"/>
    <property type="match status" value="1"/>
</dbReference>
<dbReference type="PIRSF" id="PIRSF008546">
    <property type="entry name" value="UCP008546"/>
    <property type="match status" value="1"/>
</dbReference>
<dbReference type="InterPro" id="IPR036287">
    <property type="entry name" value="Rv1873-like_sf"/>
</dbReference>
<evidence type="ECO:0000313" key="1">
    <source>
        <dbReference type="EMBL" id="TDK24588.1"/>
    </source>
</evidence>
<sequence length="147" mass="15846">MDNAQIAGDPYRLERFVTAQDAGGTYERALGEIRAGRKQSHWMWFVFPQIQGLGSSATAREFAISSLAEAKAYLAHPVLGPRLLECAAAAAALPGHSAEAVFGGIDARKLHSSATLFHRAAPGEPVFSDLLAKYFDFQPDAATDERL</sequence>
<gene>
    <name evidence="1" type="ORF">E2F48_12195</name>
</gene>
<evidence type="ECO:0000313" key="2">
    <source>
        <dbReference type="Proteomes" id="UP000295411"/>
    </source>
</evidence>
<dbReference type="EMBL" id="SMTK01000004">
    <property type="protein sequence ID" value="TDK24588.1"/>
    <property type="molecule type" value="Genomic_DNA"/>
</dbReference>
<proteinExistence type="predicted"/>
<dbReference type="Gene3D" id="1.25.40.380">
    <property type="entry name" value="Protein of unknown function DUF1810"/>
    <property type="match status" value="1"/>
</dbReference>
<dbReference type="RefSeq" id="WP_133404262.1">
    <property type="nucleotide sequence ID" value="NZ_SMTK01000004.1"/>
</dbReference>
<dbReference type="Proteomes" id="UP000295411">
    <property type="component" value="Unassembled WGS sequence"/>
</dbReference>
<protein>
    <submittedName>
        <fullName evidence="1">DUF1810 domain-containing protein</fullName>
    </submittedName>
</protein>
<organism evidence="1 2">
    <name type="scientific">Arthrobacter crusticola</name>
    <dbReference type="NCBI Taxonomy" id="2547960"/>
    <lineage>
        <taxon>Bacteria</taxon>
        <taxon>Bacillati</taxon>
        <taxon>Actinomycetota</taxon>
        <taxon>Actinomycetes</taxon>
        <taxon>Micrococcales</taxon>
        <taxon>Micrococcaceae</taxon>
        <taxon>Arthrobacter</taxon>
    </lineage>
</organism>
<dbReference type="OrthoDB" id="9801870at2"/>
<dbReference type="InterPro" id="IPR014937">
    <property type="entry name" value="DUF1810"/>
</dbReference>
<dbReference type="Pfam" id="PF08837">
    <property type="entry name" value="DUF1810"/>
    <property type="match status" value="1"/>
</dbReference>
<keyword evidence="2" id="KW-1185">Reference proteome</keyword>
<reference evidence="1 2" key="1">
    <citation type="submission" date="2019-03" db="EMBL/GenBank/DDBJ databases">
        <title>Arthrobacter sp. nov., an bacterium isolated from biocrust in Mu Us Desert.</title>
        <authorList>
            <person name="Lixiong L."/>
        </authorList>
    </citation>
    <scope>NUCLEOTIDE SEQUENCE [LARGE SCALE GENOMIC DNA]</scope>
    <source>
        <strain evidence="1 2">SLN-3</strain>
    </source>
</reference>
<dbReference type="AlphaFoldDB" id="A0A4V3AMJ9"/>
<comment type="caution">
    <text evidence="1">The sequence shown here is derived from an EMBL/GenBank/DDBJ whole genome shotgun (WGS) entry which is preliminary data.</text>
</comment>
<accession>A0A4V3AMJ9</accession>
<name>A0A4V3AMJ9_9MICC</name>